<dbReference type="Proteomes" id="UP000292583">
    <property type="component" value="Unassembled WGS sequence"/>
</dbReference>
<dbReference type="AlphaFoldDB" id="A0A4Q9JWD1"/>
<comment type="caution">
    <text evidence="1">The sequence shown here is derived from an EMBL/GenBank/DDBJ whole genome shotgun (WGS) entry which is preliminary data.</text>
</comment>
<organism evidence="1 2">
    <name type="scientific">Campylobacter novaezeelandiae</name>
    <dbReference type="NCBI Taxonomy" id="2267891"/>
    <lineage>
        <taxon>Bacteria</taxon>
        <taxon>Pseudomonadati</taxon>
        <taxon>Campylobacterota</taxon>
        <taxon>Epsilonproteobacteria</taxon>
        <taxon>Campylobacterales</taxon>
        <taxon>Campylobacteraceae</taxon>
        <taxon>Campylobacter</taxon>
    </lineage>
</organism>
<proteinExistence type="predicted"/>
<sequence>MKNTIIIFENSLLNSPKENIENLIEKLVFNLAKEQIDRNKNNSQEILNQLLVEFLNSLKKINLLNDENVTLLIRTLIKASIYEEEKILYNYIDKLTIFKRKVENQKNMLKNQISNNFLEFEKTLLQSPYKDDLLGNINDAILFDIEMLGILKETAESAFLTTLEKGEDIELTSSEIAKNLVYNAICETNFEKERMLKISSIILNTAFEIANESIAYAKDLCLGSIKGTQEGIALSIEKFKNSLAYTNFKEDIYIKSKELIRIEDDFIDLLKVESKKQNNPSKKIVESLLENELDNIFAKLKRFASESREQLIFNLHELRNNPKINDFNKLAQKKIYEFKQEIFELEKISNEKYNDLNSKKAKKLGIRLWEKAKKLIKK</sequence>
<dbReference type="RefSeq" id="WP_131186557.1">
    <property type="nucleotide sequence ID" value="NZ_QPGR01000006.1"/>
</dbReference>
<reference evidence="1 2" key="1">
    <citation type="submission" date="2018-07" db="EMBL/GenBank/DDBJ databases">
        <title>Campylobacter zealandensis sp. nov., isolated from birds and water in New Zealand.</title>
        <authorList>
            <person name="Wilkinson D.A."/>
            <person name="Biggs P.J."/>
            <person name="French N.P."/>
            <person name="Midwinter A.C."/>
        </authorList>
    </citation>
    <scope>NUCLEOTIDE SEQUENCE [LARGE SCALE GENOMIC DNA]</scope>
    <source>
        <strain evidence="1 2">B423b</strain>
    </source>
</reference>
<dbReference type="OrthoDB" id="5337924at2"/>
<name>A0A4Q9JWD1_9BACT</name>
<evidence type="ECO:0000313" key="2">
    <source>
        <dbReference type="Proteomes" id="UP000292583"/>
    </source>
</evidence>
<dbReference type="EMBL" id="QPGR01000006">
    <property type="protein sequence ID" value="TBR81258.1"/>
    <property type="molecule type" value="Genomic_DNA"/>
</dbReference>
<protein>
    <submittedName>
        <fullName evidence="1">Uncharacterized protein</fullName>
    </submittedName>
</protein>
<gene>
    <name evidence="1" type="ORF">DU473_04000</name>
</gene>
<accession>A0A4Q9JWD1</accession>
<keyword evidence="2" id="KW-1185">Reference proteome</keyword>
<evidence type="ECO:0000313" key="1">
    <source>
        <dbReference type="EMBL" id="TBR81258.1"/>
    </source>
</evidence>